<feature type="transmembrane region" description="Helical" evidence="6">
    <location>
        <begin position="392"/>
        <end position="411"/>
    </location>
</feature>
<protein>
    <recommendedName>
        <fullName evidence="10">IPT/TIG domain-containing protein</fullName>
    </recommendedName>
</protein>
<keyword evidence="2" id="KW-0929">Antimicrobial</keyword>
<reference evidence="8 9" key="1">
    <citation type="submission" date="2018-03" db="EMBL/GenBank/DDBJ databases">
        <title>Characteristics and genome of n-alkane degrading marine bacteria Gordonia iterans isolated from crude oil contaminated in Tae-an, South Korea.</title>
        <authorList>
            <person name="Lee S.-S."/>
            <person name="Kim H."/>
        </authorList>
    </citation>
    <scope>NUCLEOTIDE SEQUENCE [LARGE SCALE GENOMIC DNA]</scope>
    <source>
        <strain evidence="8 9">Co17</strain>
    </source>
</reference>
<dbReference type="EMBL" id="CP027433">
    <property type="protein sequence ID" value="AVM01387.1"/>
    <property type="molecule type" value="Genomic_DNA"/>
</dbReference>
<dbReference type="GO" id="GO:0003677">
    <property type="term" value="F:DNA binding"/>
    <property type="evidence" value="ECO:0007669"/>
    <property type="project" value="UniProtKB-KW"/>
</dbReference>
<keyword evidence="9" id="KW-1185">Reference proteome</keyword>
<dbReference type="RefSeq" id="WP_105943095.1">
    <property type="nucleotide sequence ID" value="NZ_CP027433.1"/>
</dbReference>
<dbReference type="Proteomes" id="UP000239814">
    <property type="component" value="Chromosome"/>
</dbReference>
<gene>
    <name evidence="8" type="ORF">C6V83_15180</name>
</gene>
<dbReference type="GO" id="GO:0042742">
    <property type="term" value="P:defense response to bacterium"/>
    <property type="evidence" value="ECO:0007669"/>
    <property type="project" value="UniProtKB-KW"/>
</dbReference>
<keyword evidence="3" id="KW-0044">Antibiotic</keyword>
<keyword evidence="5" id="KW-1015">Disulfide bond</keyword>
<accession>A0A2S0KI69</accession>
<feature type="signal peptide" evidence="7">
    <location>
        <begin position="1"/>
        <end position="38"/>
    </location>
</feature>
<dbReference type="OrthoDB" id="4451361at2"/>
<feature type="chain" id="PRO_5015571306" description="IPT/TIG domain-containing protein" evidence="7">
    <location>
        <begin position="39"/>
        <end position="418"/>
    </location>
</feature>
<keyword evidence="4" id="KW-0238">DNA-binding</keyword>
<evidence type="ECO:0000313" key="9">
    <source>
        <dbReference type="Proteomes" id="UP000239814"/>
    </source>
</evidence>
<organism evidence="8 9">
    <name type="scientific">Gordonia iterans</name>
    <dbReference type="NCBI Taxonomy" id="1004901"/>
    <lineage>
        <taxon>Bacteria</taxon>
        <taxon>Bacillati</taxon>
        <taxon>Actinomycetota</taxon>
        <taxon>Actinomycetes</taxon>
        <taxon>Mycobacteriales</taxon>
        <taxon>Gordoniaceae</taxon>
        <taxon>Gordonia</taxon>
    </lineage>
</organism>
<evidence type="ECO:0000256" key="4">
    <source>
        <dbReference type="ARBA" id="ARBA00023125"/>
    </source>
</evidence>
<keyword evidence="7" id="KW-0732">Signal</keyword>
<dbReference type="Gene3D" id="2.60.40.230">
    <property type="entry name" value="Neocarzinostatin-like"/>
    <property type="match status" value="2"/>
</dbReference>
<dbReference type="KEGG" id="git:C6V83_15180"/>
<evidence type="ECO:0000256" key="7">
    <source>
        <dbReference type="SAM" id="SignalP"/>
    </source>
</evidence>
<dbReference type="SUPFAM" id="SSF49319">
    <property type="entry name" value="Actinoxanthin-like"/>
    <property type="match status" value="2"/>
</dbReference>
<dbReference type="Pfam" id="PF00960">
    <property type="entry name" value="Neocarzinostat"/>
    <property type="match status" value="2"/>
</dbReference>
<evidence type="ECO:0008006" key="10">
    <source>
        <dbReference type="Google" id="ProtNLM"/>
    </source>
</evidence>
<name>A0A2S0KI69_9ACTN</name>
<dbReference type="InterPro" id="IPR002186">
    <property type="entry name" value="Neocarzinostatin_fam"/>
</dbReference>
<keyword evidence="6" id="KW-0472">Membrane</keyword>
<proteinExistence type="inferred from homology"/>
<sequence length="418" mass="44311">MRPPGTRGTVRRLLPLLLAAAFAILTLTTGFASGAASAEPTAGPKLTVTPATDLATDDVVTVTGTGFARSTRLFVMETVTLPRTGVPVAHTGRKAVTTDRTGSFTAKITVKQRFAAVDCAETRCFVTAVTAAPHALLNPGQRASAPISFQGEPTLTVVPQRDLQRGDEVTVTGTGFARGSRLHVAQTVARPANGRPALHREPVTVTADAAGKFTARVTVAPMIKDVKCLEVGCFIAAYPVEPTAANRTNDAWTPISFDPSDRTTVEIEHPKIEQAETARIKITGAQPGDRYAVAVEGPGEFSAQPFVTADKDGNATILMMSNFDQEIGDYTVRLTTDRTGNETTTSFTVGTSAFTNPAQESGEEIANPQLLPGEWPTAAEPPPSKSLWSSPWTLGIGIAGILFLCVLGWFARDRPARR</sequence>
<keyword evidence="6" id="KW-1133">Transmembrane helix</keyword>
<evidence type="ECO:0000256" key="6">
    <source>
        <dbReference type="SAM" id="Phobius"/>
    </source>
</evidence>
<dbReference type="InterPro" id="IPR027273">
    <property type="entry name" value="Neocarzinostatin-like"/>
</dbReference>
<evidence type="ECO:0000256" key="2">
    <source>
        <dbReference type="ARBA" id="ARBA00022529"/>
    </source>
</evidence>
<evidence type="ECO:0000256" key="5">
    <source>
        <dbReference type="ARBA" id="ARBA00023157"/>
    </source>
</evidence>
<comment type="similarity">
    <text evidence="1">Belongs to the neocarzinostatin family.</text>
</comment>
<evidence type="ECO:0000313" key="8">
    <source>
        <dbReference type="EMBL" id="AVM01387.1"/>
    </source>
</evidence>
<evidence type="ECO:0000256" key="3">
    <source>
        <dbReference type="ARBA" id="ARBA00023022"/>
    </source>
</evidence>
<keyword evidence="6" id="KW-0812">Transmembrane</keyword>
<dbReference type="AlphaFoldDB" id="A0A2S0KI69"/>
<evidence type="ECO:0000256" key="1">
    <source>
        <dbReference type="ARBA" id="ARBA00010648"/>
    </source>
</evidence>